<dbReference type="Proteomes" id="UP000013569">
    <property type="component" value="Unassembled WGS sequence"/>
</dbReference>
<protein>
    <submittedName>
        <fullName evidence="2">Uncharacterized protein</fullName>
    </submittedName>
</protein>
<gene>
    <name evidence="2" type="ORF">GTC6_05227</name>
</gene>
<reference evidence="2 3" key="1">
    <citation type="journal article" date="2013" name="Genome Announc.">
        <title>Draft Genome Sequence of a Benzothiophene-Desulfurizing Bacterium, Gordona terrae Strain C-6.</title>
        <authorList>
            <person name="Wang W."/>
            <person name="Ma T."/>
            <person name="Ren Y."/>
            <person name="Li G."/>
        </authorList>
    </citation>
    <scope>NUCLEOTIDE SEQUENCE [LARGE SCALE GENOMIC DNA]</scope>
    <source>
        <strain evidence="2 3">C-6</strain>
    </source>
</reference>
<feature type="compositionally biased region" description="Polar residues" evidence="1">
    <location>
        <begin position="1"/>
        <end position="13"/>
    </location>
</feature>
<dbReference type="OrthoDB" id="9864573at2"/>
<dbReference type="AlphaFoldDB" id="R7YCP3"/>
<name>R7YCP3_9ACTN</name>
<sequence>MPQLQKSNIQELTCPSPDPRDPIKVTIDLAPYGGLAEDILDPVTQTVRVSSGPIAAAILDWNLIDDAGKKEAITSANVRRLPKEALEFLANKLFGEFQVAVEAKPVGPDEKKD</sequence>
<accession>R7YCP3</accession>
<proteinExistence type="predicted"/>
<dbReference type="RefSeq" id="WP_010841511.1">
    <property type="nucleotide sequence ID" value="NZ_AQPW01000004.1"/>
</dbReference>
<evidence type="ECO:0000256" key="1">
    <source>
        <dbReference type="SAM" id="MobiDB-lite"/>
    </source>
</evidence>
<feature type="region of interest" description="Disordered" evidence="1">
    <location>
        <begin position="1"/>
        <end position="20"/>
    </location>
</feature>
<dbReference type="EMBL" id="AQPW01000004">
    <property type="protein sequence ID" value="EON33742.1"/>
    <property type="molecule type" value="Genomic_DNA"/>
</dbReference>
<organism evidence="2 3">
    <name type="scientific">Gordonia terrae C-6</name>
    <dbReference type="NCBI Taxonomy" id="1316928"/>
    <lineage>
        <taxon>Bacteria</taxon>
        <taxon>Bacillati</taxon>
        <taxon>Actinomycetota</taxon>
        <taxon>Actinomycetes</taxon>
        <taxon>Mycobacteriales</taxon>
        <taxon>Gordoniaceae</taxon>
        <taxon>Gordonia</taxon>
    </lineage>
</organism>
<evidence type="ECO:0000313" key="2">
    <source>
        <dbReference type="EMBL" id="EON33742.1"/>
    </source>
</evidence>
<comment type="caution">
    <text evidence="2">The sequence shown here is derived from an EMBL/GenBank/DDBJ whole genome shotgun (WGS) entry which is preliminary data.</text>
</comment>
<evidence type="ECO:0000313" key="3">
    <source>
        <dbReference type="Proteomes" id="UP000013569"/>
    </source>
</evidence>
<dbReference type="PATRIC" id="fig|1316928.3.peg.1057"/>